<dbReference type="GO" id="GO:0016705">
    <property type="term" value="F:oxidoreductase activity, acting on paired donors, with incorporation or reduction of molecular oxygen"/>
    <property type="evidence" value="ECO:0007669"/>
    <property type="project" value="UniProtKB-ARBA"/>
</dbReference>
<dbReference type="Gene3D" id="3.90.380.10">
    <property type="entry name" value="Naphthalene 1,2-dioxygenase Alpha Subunit, Chain A, domain 1"/>
    <property type="match status" value="1"/>
</dbReference>
<dbReference type="PANTHER" id="PTHR43756:SF1">
    <property type="entry name" value="3-PHENYLPROPIONATE_CINNAMIC ACID DIOXYGENASE SUBUNIT ALPHA"/>
    <property type="match status" value="1"/>
</dbReference>
<keyword evidence="9" id="KW-1185">Reference proteome</keyword>
<dbReference type="SUPFAM" id="SSF55961">
    <property type="entry name" value="Bet v1-like"/>
    <property type="match status" value="1"/>
</dbReference>
<feature type="domain" description="Rieske" evidence="7">
    <location>
        <begin position="38"/>
        <end position="146"/>
    </location>
</feature>
<dbReference type="GO" id="GO:0051537">
    <property type="term" value="F:2 iron, 2 sulfur cluster binding"/>
    <property type="evidence" value="ECO:0007669"/>
    <property type="project" value="UniProtKB-KW"/>
</dbReference>
<dbReference type="GO" id="GO:0005506">
    <property type="term" value="F:iron ion binding"/>
    <property type="evidence" value="ECO:0007669"/>
    <property type="project" value="InterPro"/>
</dbReference>
<dbReference type="PROSITE" id="PS51296">
    <property type="entry name" value="RIESKE"/>
    <property type="match status" value="1"/>
</dbReference>
<keyword evidence="3" id="KW-0479">Metal-binding</keyword>
<protein>
    <submittedName>
        <fullName evidence="8">Phenylpropionate dioxygenase, large terminal subunit</fullName>
    </submittedName>
</protein>
<evidence type="ECO:0000259" key="7">
    <source>
        <dbReference type="PROSITE" id="PS51296"/>
    </source>
</evidence>
<dbReference type="InterPro" id="IPR001663">
    <property type="entry name" value="Rng_hydr_dOase-A"/>
</dbReference>
<dbReference type="GO" id="GO:0004497">
    <property type="term" value="F:monooxygenase activity"/>
    <property type="evidence" value="ECO:0007669"/>
    <property type="project" value="UniProtKB-ARBA"/>
</dbReference>
<dbReference type="AlphaFoldDB" id="A0A1H6IKQ0"/>
<accession>A0A1H6IKQ0</accession>
<sequence length="434" mass="48113">MTTTGQRRNDFRRLRRGTVFDPQVFDDELRYVFGESWLFVAHESEIPETGDYVVRKMGDDEVIVCRSKGGDVRVMLNSCAHRGTQLCRTDRGSATNFRCMYHGWVYDTDGNLRGIRNRRLFPPEVDPSRHGLTTATVASYQGLIFATWSTEGLEFSEWLGDMAFYLDALLDKCGDGWEVVGEPLRWRTKCNWKLSVENFGFDSLHLDTLHANPIKLGVFGAGDAKPTAYTVTTGGGHGVTATKLPADGDPRYPGYPSELVAEFGGRGSAAQRWFAADNVVCKGNVFPNLSFIELVHDTTGDPEAPPVAAFMLRLAQPVGPTATDIWMWILVPRAAESRWKRWSQESLVRTLGVSGTFEPDDLANAASVSSVNTGTRASQGDFLFFGGAHVEPQSEVAGHQLPGRVHVAPLNTEVLQREFFREWTDRLPGTAGDR</sequence>
<name>A0A1H6IKQ0_MYCRU</name>
<dbReference type="Pfam" id="PF00355">
    <property type="entry name" value="Rieske"/>
    <property type="match status" value="1"/>
</dbReference>
<dbReference type="Pfam" id="PF00848">
    <property type="entry name" value="Ring_hydroxyl_A"/>
    <property type="match status" value="1"/>
</dbReference>
<evidence type="ECO:0000256" key="1">
    <source>
        <dbReference type="ARBA" id="ARBA00008751"/>
    </source>
</evidence>
<evidence type="ECO:0000256" key="3">
    <source>
        <dbReference type="ARBA" id="ARBA00022723"/>
    </source>
</evidence>
<proteinExistence type="inferred from homology"/>
<evidence type="ECO:0000256" key="4">
    <source>
        <dbReference type="ARBA" id="ARBA00023002"/>
    </source>
</evidence>
<evidence type="ECO:0000256" key="5">
    <source>
        <dbReference type="ARBA" id="ARBA00023004"/>
    </source>
</evidence>
<keyword evidence="4" id="KW-0560">Oxidoreductase</keyword>
<dbReference type="PANTHER" id="PTHR43756">
    <property type="entry name" value="CHOLINE MONOOXYGENASE, CHLOROPLASTIC"/>
    <property type="match status" value="1"/>
</dbReference>
<keyword evidence="2" id="KW-0001">2Fe-2S</keyword>
<evidence type="ECO:0000256" key="2">
    <source>
        <dbReference type="ARBA" id="ARBA00022714"/>
    </source>
</evidence>
<evidence type="ECO:0000313" key="9">
    <source>
        <dbReference type="Proteomes" id="UP000182915"/>
    </source>
</evidence>
<dbReference type="PRINTS" id="PR00090">
    <property type="entry name" value="RNGDIOXGNASE"/>
</dbReference>
<dbReference type="EMBL" id="LT629971">
    <property type="protein sequence ID" value="SEH46958.1"/>
    <property type="molecule type" value="Genomic_DNA"/>
</dbReference>
<comment type="similarity">
    <text evidence="1">Belongs to the bacterial ring-hydroxylating dioxygenase alpha subunit family.</text>
</comment>
<dbReference type="GO" id="GO:0051213">
    <property type="term" value="F:dioxygenase activity"/>
    <property type="evidence" value="ECO:0007669"/>
    <property type="project" value="UniProtKB-KW"/>
</dbReference>
<evidence type="ECO:0000313" key="8">
    <source>
        <dbReference type="EMBL" id="SEH46958.1"/>
    </source>
</evidence>
<evidence type="ECO:0000256" key="6">
    <source>
        <dbReference type="ARBA" id="ARBA00023014"/>
    </source>
</evidence>
<gene>
    <name evidence="8" type="ORF">SAMN04489835_0162</name>
</gene>
<dbReference type="Gene3D" id="2.102.10.10">
    <property type="entry name" value="Rieske [2Fe-2S] iron-sulphur domain"/>
    <property type="match status" value="1"/>
</dbReference>
<keyword evidence="6" id="KW-0411">Iron-sulfur</keyword>
<reference evidence="9" key="1">
    <citation type="submission" date="2016-10" db="EMBL/GenBank/DDBJ databases">
        <authorList>
            <person name="Varghese N."/>
            <person name="Submissions S."/>
        </authorList>
    </citation>
    <scope>NUCLEOTIDE SEQUENCE [LARGE SCALE GENOMIC DNA]</scope>
    <source>
        <strain evidence="9">DSM 45405</strain>
    </source>
</reference>
<dbReference type="RefSeq" id="WP_162277392.1">
    <property type="nucleotide sequence ID" value="NZ_LT629971.1"/>
</dbReference>
<keyword evidence="5" id="KW-0408">Iron</keyword>
<dbReference type="InterPro" id="IPR036922">
    <property type="entry name" value="Rieske_2Fe-2S_sf"/>
</dbReference>
<dbReference type="SUPFAM" id="SSF50022">
    <property type="entry name" value="ISP domain"/>
    <property type="match status" value="1"/>
</dbReference>
<dbReference type="InterPro" id="IPR015879">
    <property type="entry name" value="Ring_hydroxy_dOase_asu_C_dom"/>
</dbReference>
<keyword evidence="8" id="KW-0223">Dioxygenase</keyword>
<organism evidence="8 9">
    <name type="scientific">Mycolicibacterium rutilum</name>
    <name type="common">Mycobacterium rutilum</name>
    <dbReference type="NCBI Taxonomy" id="370526"/>
    <lineage>
        <taxon>Bacteria</taxon>
        <taxon>Bacillati</taxon>
        <taxon>Actinomycetota</taxon>
        <taxon>Actinomycetes</taxon>
        <taxon>Mycobacteriales</taxon>
        <taxon>Mycobacteriaceae</taxon>
        <taxon>Mycolicibacterium</taxon>
    </lineage>
</organism>
<dbReference type="STRING" id="370526.SAMN04489835_0162"/>
<dbReference type="InterPro" id="IPR017941">
    <property type="entry name" value="Rieske_2Fe-2S"/>
</dbReference>
<dbReference type="Proteomes" id="UP000182915">
    <property type="component" value="Chromosome I"/>
</dbReference>